<dbReference type="GO" id="GO:0005886">
    <property type="term" value="C:plasma membrane"/>
    <property type="evidence" value="ECO:0007669"/>
    <property type="project" value="TreeGrafter"/>
</dbReference>
<evidence type="ECO:0000256" key="4">
    <source>
        <dbReference type="ARBA" id="ARBA00023224"/>
    </source>
</evidence>
<evidence type="ECO:0000256" key="1">
    <source>
        <dbReference type="ARBA" id="ARBA00004141"/>
    </source>
</evidence>
<protein>
    <submittedName>
        <fullName evidence="6">Uncharacterized protein</fullName>
    </submittedName>
</protein>
<keyword evidence="4" id="KW-0807">Transducer</keyword>
<keyword evidence="3" id="KW-0675">Receptor</keyword>
<dbReference type="GO" id="GO:0004930">
    <property type="term" value="F:G protein-coupled receptor activity"/>
    <property type="evidence" value="ECO:0007669"/>
    <property type="project" value="UniProtKB-KW"/>
</dbReference>
<dbReference type="PANTHER" id="PTHR24243">
    <property type="entry name" value="G-PROTEIN COUPLED RECEPTOR"/>
    <property type="match status" value="1"/>
</dbReference>
<accession>A0A8S3ZV89</accession>
<keyword evidence="5" id="KW-0812">Transmembrane</keyword>
<keyword evidence="7" id="KW-1185">Reference proteome</keyword>
<dbReference type="OrthoDB" id="10029014at2759"/>
<reference evidence="6" key="1">
    <citation type="submission" date="2021-04" db="EMBL/GenBank/DDBJ databases">
        <authorList>
            <consortium name="Molecular Ecology Group"/>
        </authorList>
    </citation>
    <scope>NUCLEOTIDE SEQUENCE</scope>
</reference>
<dbReference type="PANTHER" id="PTHR24243:SF230">
    <property type="entry name" value="G-PROTEIN COUPLED RECEPTORS FAMILY 1 PROFILE DOMAIN-CONTAINING PROTEIN"/>
    <property type="match status" value="1"/>
</dbReference>
<comment type="caution">
    <text evidence="6">The sequence shown here is derived from an EMBL/GenBank/DDBJ whole genome shotgun (WGS) entry which is preliminary data.</text>
</comment>
<dbReference type="AlphaFoldDB" id="A0A8S3ZV89"/>
<dbReference type="Proteomes" id="UP000678393">
    <property type="component" value="Unassembled WGS sequence"/>
</dbReference>
<dbReference type="EMBL" id="CAJHNH020004879">
    <property type="protein sequence ID" value="CAG5131782.1"/>
    <property type="molecule type" value="Genomic_DNA"/>
</dbReference>
<name>A0A8S3ZV89_9EUPU</name>
<feature type="transmembrane region" description="Helical" evidence="5">
    <location>
        <begin position="21"/>
        <end position="44"/>
    </location>
</feature>
<evidence type="ECO:0000256" key="2">
    <source>
        <dbReference type="ARBA" id="ARBA00023040"/>
    </source>
</evidence>
<organism evidence="6 7">
    <name type="scientific">Candidula unifasciata</name>
    <dbReference type="NCBI Taxonomy" id="100452"/>
    <lineage>
        <taxon>Eukaryota</taxon>
        <taxon>Metazoa</taxon>
        <taxon>Spiralia</taxon>
        <taxon>Lophotrochozoa</taxon>
        <taxon>Mollusca</taxon>
        <taxon>Gastropoda</taxon>
        <taxon>Heterobranchia</taxon>
        <taxon>Euthyneura</taxon>
        <taxon>Panpulmonata</taxon>
        <taxon>Eupulmonata</taxon>
        <taxon>Stylommatophora</taxon>
        <taxon>Helicina</taxon>
        <taxon>Helicoidea</taxon>
        <taxon>Geomitridae</taxon>
        <taxon>Candidula</taxon>
    </lineage>
</organism>
<sequence length="206" mass="23269">MERAIVVVNPMKGGDICGPAVGKACLYFCMCGPFVVLSYTPFITKYVPGLGCAAKIFPDMFCHFLISTIAISEVPLTLIFVCNLTIIIFLKRQNMKVHSEKRNKKFKRATNMWLFLDFFLLSSCLPNEAVISHEVVVSREAVFVFQNEVISHERVSDDVTDVLLDLNYAINFYLYVITGKSMRREIRSLFGCLGNRESTDVVSNVI</sequence>
<feature type="transmembrane region" description="Helical" evidence="5">
    <location>
        <begin position="64"/>
        <end position="90"/>
    </location>
</feature>
<gene>
    <name evidence="6" type="ORF">CUNI_LOCUS17340</name>
</gene>
<keyword evidence="2" id="KW-0297">G-protein coupled receptor</keyword>
<dbReference type="Gene3D" id="1.20.1070.10">
    <property type="entry name" value="Rhodopsin 7-helix transmembrane proteins"/>
    <property type="match status" value="1"/>
</dbReference>
<evidence type="ECO:0000256" key="3">
    <source>
        <dbReference type="ARBA" id="ARBA00023170"/>
    </source>
</evidence>
<evidence type="ECO:0000313" key="7">
    <source>
        <dbReference type="Proteomes" id="UP000678393"/>
    </source>
</evidence>
<keyword evidence="5" id="KW-0472">Membrane</keyword>
<comment type="subcellular location">
    <subcellularLocation>
        <location evidence="1">Membrane</location>
        <topology evidence="1">Multi-pass membrane protein</topology>
    </subcellularLocation>
</comment>
<proteinExistence type="predicted"/>
<evidence type="ECO:0000313" key="6">
    <source>
        <dbReference type="EMBL" id="CAG5131782.1"/>
    </source>
</evidence>
<evidence type="ECO:0000256" key="5">
    <source>
        <dbReference type="SAM" id="Phobius"/>
    </source>
</evidence>
<dbReference type="SUPFAM" id="SSF81321">
    <property type="entry name" value="Family A G protein-coupled receptor-like"/>
    <property type="match status" value="1"/>
</dbReference>
<keyword evidence="5" id="KW-1133">Transmembrane helix</keyword>